<dbReference type="Proteomes" id="UP001066276">
    <property type="component" value="Chromosome 4_2"/>
</dbReference>
<evidence type="ECO:0000256" key="2">
    <source>
        <dbReference type="SAM" id="MobiDB-lite"/>
    </source>
</evidence>
<dbReference type="InterPro" id="IPR049337">
    <property type="entry name" value="TOR1A_C"/>
</dbReference>
<dbReference type="InterPro" id="IPR010448">
    <property type="entry name" value="Torsin"/>
</dbReference>
<dbReference type="GO" id="GO:0005635">
    <property type="term" value="C:nuclear envelope"/>
    <property type="evidence" value="ECO:0007669"/>
    <property type="project" value="TreeGrafter"/>
</dbReference>
<feature type="region of interest" description="Disordered" evidence="2">
    <location>
        <begin position="50"/>
        <end position="87"/>
    </location>
</feature>
<feature type="compositionally biased region" description="Basic and acidic residues" evidence="2">
    <location>
        <begin position="140"/>
        <end position="153"/>
    </location>
</feature>
<dbReference type="GO" id="GO:0005524">
    <property type="term" value="F:ATP binding"/>
    <property type="evidence" value="ECO:0007669"/>
    <property type="project" value="InterPro"/>
</dbReference>
<evidence type="ECO:0000259" key="4">
    <source>
        <dbReference type="Pfam" id="PF21376"/>
    </source>
</evidence>
<feature type="chain" id="PRO_5043787393" description="Torsin-1A C-terminal domain-containing protein" evidence="3">
    <location>
        <begin position="24"/>
        <end position="579"/>
    </location>
</feature>
<evidence type="ECO:0000313" key="5">
    <source>
        <dbReference type="EMBL" id="KAJ1167275.1"/>
    </source>
</evidence>
<dbReference type="InterPro" id="IPR001270">
    <property type="entry name" value="ClpA/B"/>
</dbReference>
<feature type="signal peptide" evidence="3">
    <location>
        <begin position="1"/>
        <end position="23"/>
    </location>
</feature>
<evidence type="ECO:0000256" key="1">
    <source>
        <dbReference type="ARBA" id="ARBA00006235"/>
    </source>
</evidence>
<keyword evidence="3" id="KW-0732">Signal</keyword>
<dbReference type="InterPro" id="IPR027417">
    <property type="entry name" value="P-loop_NTPase"/>
</dbReference>
<sequence length="579" mass="64678">MGWVPTSPTALACLCVLLLEVSGTPGYRGEQAVPRAPGQRHQGSQAISRAGGMEHLGEQDLTGAGRPRHTREQPVPRTGGLGHLGEEAVPRTGGLGHLGEEPVPRTGGLGHQGEEAVPRTGGLGHQGEEAVPRTGGLGHLGEEAVPRKEEQVPMREQPVPRTGGVGHPGEEAVPRKEQQVLQGEQPVPRASGQRLQGERTVPRIGGQSPEGARPAQRQEGYRTGGEEQESPKPGLVQKQVEAALDFTRRCWHQMSRQLWPEECTRDDDVRKPGWTLPLVGQVYLEMLTSWYCGVWGCEPRDCKVSYNLTGLEMDLNRRLHGQHLARQVILKVLPPFLRDRKPEKALTLSFHGWSGTGKNFVTRLMAENFYRDGMKSDCVKVFIAQLHFPHARYLELYKVQLEKHLKETNWRCKRSLFIFDEAEKLHPDLVDTIRPYVSRYKEAGEEDYRQSIFLFLSNVGGNAINEVVRNFWRAGRRREEITEGDLERPLKAEMSSTKGEEFAQSRLQAGGLIDALVPFLPLEYRHVKLCARDAFVARGLPYTEAALDQVAQMMVFVPKEEKLFSASGCKSVSQRISYL</sequence>
<dbReference type="EMBL" id="JANPWB010000008">
    <property type="protein sequence ID" value="KAJ1167275.1"/>
    <property type="molecule type" value="Genomic_DNA"/>
</dbReference>
<feature type="region of interest" description="Disordered" evidence="2">
    <location>
        <begin position="107"/>
        <end position="236"/>
    </location>
</feature>
<comment type="similarity">
    <text evidence="1">Belongs to the ClpA/ClpB family. Torsin subfamily.</text>
</comment>
<protein>
    <recommendedName>
        <fullName evidence="4">Torsin-1A C-terminal domain-containing protein</fullName>
    </recommendedName>
</protein>
<comment type="caution">
    <text evidence="5">The sequence shown here is derived from an EMBL/GenBank/DDBJ whole genome shotgun (WGS) entry which is preliminary data.</text>
</comment>
<dbReference type="PANTHER" id="PTHR10760:SF3">
    <property type="entry name" value="TORSIN-3A"/>
    <property type="match status" value="1"/>
</dbReference>
<dbReference type="PRINTS" id="PR00300">
    <property type="entry name" value="CLPPROTEASEA"/>
</dbReference>
<dbReference type="AlphaFoldDB" id="A0AAV7SSZ1"/>
<dbReference type="Pfam" id="PF21376">
    <property type="entry name" value="TOR1A_C"/>
    <property type="match status" value="1"/>
</dbReference>
<dbReference type="Gene3D" id="3.40.50.300">
    <property type="entry name" value="P-loop containing nucleotide triphosphate hydrolases"/>
    <property type="match status" value="1"/>
</dbReference>
<evidence type="ECO:0000256" key="3">
    <source>
        <dbReference type="SAM" id="SignalP"/>
    </source>
</evidence>
<evidence type="ECO:0000313" key="6">
    <source>
        <dbReference type="Proteomes" id="UP001066276"/>
    </source>
</evidence>
<name>A0AAV7SSZ1_PLEWA</name>
<dbReference type="PANTHER" id="PTHR10760">
    <property type="entry name" value="TORSIN"/>
    <property type="match status" value="1"/>
</dbReference>
<feature type="compositionally biased region" description="Basic and acidic residues" evidence="2">
    <location>
        <begin position="168"/>
        <end position="178"/>
    </location>
</feature>
<reference evidence="5" key="1">
    <citation type="journal article" date="2022" name="bioRxiv">
        <title>Sequencing and chromosome-scale assembly of the giantPleurodeles waltlgenome.</title>
        <authorList>
            <person name="Brown T."/>
            <person name="Elewa A."/>
            <person name="Iarovenko S."/>
            <person name="Subramanian E."/>
            <person name="Araus A.J."/>
            <person name="Petzold A."/>
            <person name="Susuki M."/>
            <person name="Suzuki K.-i.T."/>
            <person name="Hayashi T."/>
            <person name="Toyoda A."/>
            <person name="Oliveira C."/>
            <person name="Osipova E."/>
            <person name="Leigh N.D."/>
            <person name="Simon A."/>
            <person name="Yun M.H."/>
        </authorList>
    </citation>
    <scope>NUCLEOTIDE SEQUENCE</scope>
    <source>
        <strain evidence="5">20211129_DDA</strain>
        <tissue evidence="5">Liver</tissue>
    </source>
</reference>
<dbReference type="SUPFAM" id="SSF52540">
    <property type="entry name" value="P-loop containing nucleoside triphosphate hydrolases"/>
    <property type="match status" value="1"/>
</dbReference>
<dbReference type="Pfam" id="PF06309">
    <property type="entry name" value="Torsin"/>
    <property type="match status" value="1"/>
</dbReference>
<organism evidence="5 6">
    <name type="scientific">Pleurodeles waltl</name>
    <name type="common">Iberian ribbed newt</name>
    <dbReference type="NCBI Taxonomy" id="8319"/>
    <lineage>
        <taxon>Eukaryota</taxon>
        <taxon>Metazoa</taxon>
        <taxon>Chordata</taxon>
        <taxon>Craniata</taxon>
        <taxon>Vertebrata</taxon>
        <taxon>Euteleostomi</taxon>
        <taxon>Amphibia</taxon>
        <taxon>Batrachia</taxon>
        <taxon>Caudata</taxon>
        <taxon>Salamandroidea</taxon>
        <taxon>Salamandridae</taxon>
        <taxon>Pleurodelinae</taxon>
        <taxon>Pleurodeles</taxon>
    </lineage>
</organism>
<feature type="domain" description="Torsin-1A C-terminal" evidence="4">
    <location>
        <begin position="522"/>
        <end position="578"/>
    </location>
</feature>
<dbReference type="GO" id="GO:0005788">
    <property type="term" value="C:endoplasmic reticulum lumen"/>
    <property type="evidence" value="ECO:0007669"/>
    <property type="project" value="TreeGrafter"/>
</dbReference>
<proteinExistence type="inferred from homology"/>
<gene>
    <name evidence="5" type="ORF">NDU88_007667</name>
</gene>
<dbReference type="GO" id="GO:0016887">
    <property type="term" value="F:ATP hydrolysis activity"/>
    <property type="evidence" value="ECO:0007669"/>
    <property type="project" value="InterPro"/>
</dbReference>
<keyword evidence="6" id="KW-1185">Reference proteome</keyword>
<accession>A0AAV7SSZ1</accession>